<feature type="compositionally biased region" description="Basic and acidic residues" evidence="1">
    <location>
        <begin position="127"/>
        <end position="138"/>
    </location>
</feature>
<dbReference type="PROSITE" id="PS00028">
    <property type="entry name" value="ZINC_FINGER_C2H2_1"/>
    <property type="match status" value="1"/>
</dbReference>
<dbReference type="AlphaFoldDB" id="A0AAD9LGX1"/>
<feature type="domain" description="C2H2-type" evidence="2">
    <location>
        <begin position="73"/>
        <end position="96"/>
    </location>
</feature>
<organism evidence="3 4">
    <name type="scientific">Babesia divergens</name>
    <dbReference type="NCBI Taxonomy" id="32595"/>
    <lineage>
        <taxon>Eukaryota</taxon>
        <taxon>Sar</taxon>
        <taxon>Alveolata</taxon>
        <taxon>Apicomplexa</taxon>
        <taxon>Aconoidasida</taxon>
        <taxon>Piroplasmida</taxon>
        <taxon>Babesiidae</taxon>
        <taxon>Babesia</taxon>
    </lineage>
</organism>
<accession>A0AAD9LGX1</accession>
<name>A0AAD9LGX1_BABDI</name>
<comment type="caution">
    <text evidence="3">The sequence shown here is derived from an EMBL/GenBank/DDBJ whole genome shotgun (WGS) entry which is preliminary data.</text>
</comment>
<dbReference type="Proteomes" id="UP001195914">
    <property type="component" value="Unassembled WGS sequence"/>
</dbReference>
<evidence type="ECO:0000259" key="2">
    <source>
        <dbReference type="PROSITE" id="PS00028"/>
    </source>
</evidence>
<gene>
    <name evidence="3" type="ORF">X943_002617</name>
</gene>
<evidence type="ECO:0000313" key="4">
    <source>
        <dbReference type="Proteomes" id="UP001195914"/>
    </source>
</evidence>
<dbReference type="InterPro" id="IPR013087">
    <property type="entry name" value="Znf_C2H2_type"/>
</dbReference>
<sequence>MWEYQREECCERRVLVGASLFCHCGTPFTDRYRREPCYHVLCAACSFGADPSDICPVSETTQLVHPNDSLHICTVKGCNRGFLNFPSLKLHADLDHSIEAESMVDFYSKTGDITIQFGDVHRITQEYPKDEEASHQQLEEEDEVTEDGSDSAITQPLIAAQKPSRITVTNEGKENYDDLEELM</sequence>
<feature type="compositionally biased region" description="Acidic residues" evidence="1">
    <location>
        <begin position="139"/>
        <end position="149"/>
    </location>
</feature>
<dbReference type="EMBL" id="JAHBMH010000044">
    <property type="protein sequence ID" value="KAK1936293.1"/>
    <property type="molecule type" value="Genomic_DNA"/>
</dbReference>
<keyword evidence="4" id="KW-1185">Reference proteome</keyword>
<evidence type="ECO:0000313" key="3">
    <source>
        <dbReference type="EMBL" id="KAK1936293.1"/>
    </source>
</evidence>
<reference evidence="3" key="2">
    <citation type="submission" date="2021-05" db="EMBL/GenBank/DDBJ databases">
        <authorList>
            <person name="Pain A."/>
        </authorList>
    </citation>
    <scope>NUCLEOTIDE SEQUENCE</scope>
    <source>
        <strain evidence="3">1802A</strain>
    </source>
</reference>
<feature type="region of interest" description="Disordered" evidence="1">
    <location>
        <begin position="127"/>
        <end position="183"/>
    </location>
</feature>
<protein>
    <recommendedName>
        <fullName evidence="2">C2H2-type domain-containing protein</fullName>
    </recommendedName>
</protein>
<proteinExistence type="predicted"/>
<reference evidence="3" key="1">
    <citation type="journal article" date="2014" name="Nucleic Acids Res.">
        <title>The evolutionary dynamics of variant antigen genes in Babesia reveal a history of genomic innovation underlying host-parasite interaction.</title>
        <authorList>
            <person name="Jackson A.P."/>
            <person name="Otto T.D."/>
            <person name="Darby A."/>
            <person name="Ramaprasad A."/>
            <person name="Xia D."/>
            <person name="Echaide I.E."/>
            <person name="Farber M."/>
            <person name="Gahlot S."/>
            <person name="Gamble J."/>
            <person name="Gupta D."/>
            <person name="Gupta Y."/>
            <person name="Jackson L."/>
            <person name="Malandrin L."/>
            <person name="Malas T.B."/>
            <person name="Moussa E."/>
            <person name="Nair M."/>
            <person name="Reid A.J."/>
            <person name="Sanders M."/>
            <person name="Sharma J."/>
            <person name="Tracey A."/>
            <person name="Quail M.A."/>
            <person name="Weir W."/>
            <person name="Wastling J.M."/>
            <person name="Hall N."/>
            <person name="Willadsen P."/>
            <person name="Lingelbach K."/>
            <person name="Shiels B."/>
            <person name="Tait A."/>
            <person name="Berriman M."/>
            <person name="Allred D.R."/>
            <person name="Pain A."/>
        </authorList>
    </citation>
    <scope>NUCLEOTIDE SEQUENCE</scope>
    <source>
        <strain evidence="3">1802A</strain>
    </source>
</reference>
<evidence type="ECO:0000256" key="1">
    <source>
        <dbReference type="SAM" id="MobiDB-lite"/>
    </source>
</evidence>